<name>A0A9N9IHI8_FUNMO</name>
<dbReference type="InterPro" id="IPR036465">
    <property type="entry name" value="vWFA_dom_sf"/>
</dbReference>
<dbReference type="CDD" id="cd00198">
    <property type="entry name" value="vWFA"/>
    <property type="match status" value="1"/>
</dbReference>
<proteinExistence type="predicted"/>
<evidence type="ECO:0000313" key="3">
    <source>
        <dbReference type="Proteomes" id="UP000789375"/>
    </source>
</evidence>
<sequence length="137" mass="15672">MEQQLPEVTVILLDGSKNMLSSSNQLETKFDSSRYLILHYLQKCKWNTLSVISFASECQILHSFTKNHDSLIMTINEWKFTPEDSNREMKAACEFVEQYVTDTFGPDQVCQIIILTDGSSPQGRVLSEEDGSRPIQF</sequence>
<protein>
    <submittedName>
        <fullName evidence="2">15608_t:CDS:1</fullName>
    </submittedName>
</protein>
<keyword evidence="3" id="KW-1185">Reference proteome</keyword>
<evidence type="ECO:0000313" key="2">
    <source>
        <dbReference type="EMBL" id="CAG8735966.1"/>
    </source>
</evidence>
<accession>A0A9N9IHI8</accession>
<dbReference type="EMBL" id="CAJVPP010018616">
    <property type="protein sequence ID" value="CAG8735966.1"/>
    <property type="molecule type" value="Genomic_DNA"/>
</dbReference>
<dbReference type="Pfam" id="PF13519">
    <property type="entry name" value="VWA_2"/>
    <property type="match status" value="1"/>
</dbReference>
<dbReference type="InterPro" id="IPR002035">
    <property type="entry name" value="VWF_A"/>
</dbReference>
<feature type="non-terminal residue" evidence="2">
    <location>
        <position position="137"/>
    </location>
</feature>
<comment type="caution">
    <text evidence="2">The sequence shown here is derived from an EMBL/GenBank/DDBJ whole genome shotgun (WGS) entry which is preliminary data.</text>
</comment>
<organism evidence="2 3">
    <name type="scientific">Funneliformis mosseae</name>
    <name type="common">Endomycorrhizal fungus</name>
    <name type="synonym">Glomus mosseae</name>
    <dbReference type="NCBI Taxonomy" id="27381"/>
    <lineage>
        <taxon>Eukaryota</taxon>
        <taxon>Fungi</taxon>
        <taxon>Fungi incertae sedis</taxon>
        <taxon>Mucoromycota</taxon>
        <taxon>Glomeromycotina</taxon>
        <taxon>Glomeromycetes</taxon>
        <taxon>Glomerales</taxon>
        <taxon>Glomeraceae</taxon>
        <taxon>Funneliformis</taxon>
    </lineage>
</organism>
<gene>
    <name evidence="2" type="ORF">FMOSSE_LOCUS15886</name>
</gene>
<dbReference type="Gene3D" id="3.40.50.410">
    <property type="entry name" value="von Willebrand factor, type A domain"/>
    <property type="match status" value="1"/>
</dbReference>
<dbReference type="SUPFAM" id="SSF53300">
    <property type="entry name" value="vWA-like"/>
    <property type="match status" value="1"/>
</dbReference>
<dbReference type="Proteomes" id="UP000789375">
    <property type="component" value="Unassembled WGS sequence"/>
</dbReference>
<reference evidence="2" key="1">
    <citation type="submission" date="2021-06" db="EMBL/GenBank/DDBJ databases">
        <authorList>
            <person name="Kallberg Y."/>
            <person name="Tangrot J."/>
            <person name="Rosling A."/>
        </authorList>
    </citation>
    <scope>NUCLEOTIDE SEQUENCE</scope>
    <source>
        <strain evidence="2">87-6 pot B 2015</strain>
    </source>
</reference>
<dbReference type="AlphaFoldDB" id="A0A9N9IHI8"/>
<evidence type="ECO:0000259" key="1">
    <source>
        <dbReference type="Pfam" id="PF13519"/>
    </source>
</evidence>
<feature type="domain" description="VWFA" evidence="1">
    <location>
        <begin position="9"/>
        <end position="118"/>
    </location>
</feature>